<dbReference type="Gene3D" id="1.10.569.10">
    <property type="entry name" value="Aldehyde Ferredoxin Oxidoreductase Protein, subunit A, domain 2"/>
    <property type="match status" value="1"/>
</dbReference>
<dbReference type="InterPro" id="IPR051919">
    <property type="entry name" value="W-dependent_AOR"/>
</dbReference>
<dbReference type="Pfam" id="PF01314">
    <property type="entry name" value="AFOR_C"/>
    <property type="match status" value="1"/>
</dbReference>
<feature type="domain" description="Aldehyde ferredoxin oxidoreductase C-terminal" evidence="1">
    <location>
        <begin position="1"/>
        <end position="154"/>
    </location>
</feature>
<dbReference type="GO" id="GO:0051536">
    <property type="term" value="F:iron-sulfur cluster binding"/>
    <property type="evidence" value="ECO:0007669"/>
    <property type="project" value="InterPro"/>
</dbReference>
<dbReference type="GO" id="GO:0009055">
    <property type="term" value="F:electron transfer activity"/>
    <property type="evidence" value="ECO:0007669"/>
    <property type="project" value="InterPro"/>
</dbReference>
<evidence type="ECO:0000259" key="1">
    <source>
        <dbReference type="Pfam" id="PF01314"/>
    </source>
</evidence>
<accession>A0A133UND3</accession>
<reference evidence="2 3" key="1">
    <citation type="journal article" date="2016" name="Sci. Rep.">
        <title>Metabolic traits of an uncultured archaeal lineage -MSBL1- from brine pools of the Red Sea.</title>
        <authorList>
            <person name="Mwirichia R."/>
            <person name="Alam I."/>
            <person name="Rashid M."/>
            <person name="Vinu M."/>
            <person name="Ba-Alawi W."/>
            <person name="Anthony Kamau A."/>
            <person name="Kamanda Ngugi D."/>
            <person name="Goker M."/>
            <person name="Klenk H.P."/>
            <person name="Bajic V."/>
            <person name="Stingl U."/>
        </authorList>
    </citation>
    <scope>NUCLEOTIDE SEQUENCE [LARGE SCALE GENOMIC DNA]</scope>
    <source>
        <strain evidence="2">SCGC-AAA259I09</strain>
    </source>
</reference>
<dbReference type="GO" id="GO:0016625">
    <property type="term" value="F:oxidoreductase activity, acting on the aldehyde or oxo group of donors, iron-sulfur protein as acceptor"/>
    <property type="evidence" value="ECO:0007669"/>
    <property type="project" value="InterPro"/>
</dbReference>
<comment type="caution">
    <text evidence="2">The sequence shown here is derived from an EMBL/GenBank/DDBJ whole genome shotgun (WGS) entry which is preliminary data.</text>
</comment>
<feature type="non-terminal residue" evidence="2">
    <location>
        <position position="160"/>
    </location>
</feature>
<dbReference type="Proteomes" id="UP000070463">
    <property type="component" value="Unassembled WGS sequence"/>
</dbReference>
<dbReference type="Gene3D" id="1.10.599.10">
    <property type="entry name" value="Aldehyde Ferredoxin Oxidoreductase Protein, subunit A, domain 3"/>
    <property type="match status" value="1"/>
</dbReference>
<dbReference type="EMBL" id="LHXR01000135">
    <property type="protein sequence ID" value="KXA95715.1"/>
    <property type="molecule type" value="Genomic_DNA"/>
</dbReference>
<dbReference type="SUPFAM" id="SSF48310">
    <property type="entry name" value="Aldehyde ferredoxin oxidoreductase, C-terminal domains"/>
    <property type="match status" value="1"/>
</dbReference>
<sequence length="160" mass="17762">MECFQEGVISEEETGGLSLEWGNKEIIEEMIRRVGEVEGFGRVLAKGSWRASKELGEEAEKFSQTIKKQGLPANDPRNALDWGLGYATATRGACHLKAFPFINKAVDVQFAKEELQVDDEKLLDPTTPEGIGKVVAWSENWSAALDSLGLCKFLYNYLGF</sequence>
<dbReference type="InterPro" id="IPR001203">
    <property type="entry name" value="OxRdtase_Ald_Fedxn_C"/>
</dbReference>
<evidence type="ECO:0000313" key="2">
    <source>
        <dbReference type="EMBL" id="KXA95715.1"/>
    </source>
</evidence>
<evidence type="ECO:0000313" key="3">
    <source>
        <dbReference type="Proteomes" id="UP000070463"/>
    </source>
</evidence>
<name>A0A133UND3_9EURY</name>
<gene>
    <name evidence="2" type="ORF">AKJ37_06630</name>
</gene>
<keyword evidence="3" id="KW-1185">Reference proteome</keyword>
<dbReference type="InterPro" id="IPR013985">
    <property type="entry name" value="Ald_Fedxn_OxRdtase_dom3"/>
</dbReference>
<dbReference type="InterPro" id="IPR013984">
    <property type="entry name" value="Ald_Fedxn_OxRdtase_dom2"/>
</dbReference>
<dbReference type="AlphaFoldDB" id="A0A133UND3"/>
<organism evidence="2 3">
    <name type="scientific">candidate division MSBL1 archaeon SCGC-AAA259I09</name>
    <dbReference type="NCBI Taxonomy" id="1698267"/>
    <lineage>
        <taxon>Archaea</taxon>
        <taxon>Methanobacteriati</taxon>
        <taxon>Methanobacteriota</taxon>
        <taxon>candidate division MSBL1</taxon>
    </lineage>
</organism>
<dbReference type="PANTHER" id="PTHR30038">
    <property type="entry name" value="ALDEHYDE FERREDOXIN OXIDOREDUCTASE"/>
    <property type="match status" value="1"/>
</dbReference>
<dbReference type="InterPro" id="IPR036021">
    <property type="entry name" value="Tungsten_al_ferr_oxy-like_C"/>
</dbReference>
<proteinExistence type="predicted"/>
<protein>
    <recommendedName>
        <fullName evidence="1">Aldehyde ferredoxin oxidoreductase C-terminal domain-containing protein</fullName>
    </recommendedName>
</protein>
<dbReference type="PANTHER" id="PTHR30038:SF0">
    <property type="entry name" value="TUNGSTEN-CONTAINING ALDEHYDE FERREDOXIN OXIDOREDUCTASE"/>
    <property type="match status" value="1"/>
</dbReference>